<keyword evidence="1" id="KW-0472">Membrane</keyword>
<name>A0A7C2BLP5_9CREN</name>
<accession>A0A7C2BLP5</accession>
<comment type="caution">
    <text evidence="2">The sequence shown here is derived from an EMBL/GenBank/DDBJ whole genome shotgun (WGS) entry which is preliminary data.</text>
</comment>
<sequence length="176" mass="19686">MPSEIIIPGFTAIVLLLMVALSVTGALTTSLSLIVNAVKEAQEDSLRKMNRVIIKQAIVNYRDGVLEAEILVENDGSNPVYKFEECDLILDYFSSNGMLKSVRLSYSSNWFVEKVFLVEDYSVSFTEHPLIDRGEVGEIRVLAFVNDLDVEKPLRIVFTTHYGSSDSKWVFANAQG</sequence>
<proteinExistence type="predicted"/>
<organism evidence="2">
    <name type="scientific">Thermosphaera aggregans</name>
    <dbReference type="NCBI Taxonomy" id="54254"/>
    <lineage>
        <taxon>Archaea</taxon>
        <taxon>Thermoproteota</taxon>
        <taxon>Thermoprotei</taxon>
        <taxon>Desulfurococcales</taxon>
        <taxon>Desulfurococcaceae</taxon>
        <taxon>Thermosphaera</taxon>
    </lineage>
</organism>
<evidence type="ECO:0000256" key="1">
    <source>
        <dbReference type="SAM" id="Phobius"/>
    </source>
</evidence>
<evidence type="ECO:0000313" key="2">
    <source>
        <dbReference type="EMBL" id="HEF88030.1"/>
    </source>
</evidence>
<protein>
    <recommendedName>
        <fullName evidence="3">Flagellin</fullName>
    </recommendedName>
</protein>
<keyword evidence="1" id="KW-1133">Transmembrane helix</keyword>
<keyword evidence="1" id="KW-0812">Transmembrane</keyword>
<evidence type="ECO:0008006" key="3">
    <source>
        <dbReference type="Google" id="ProtNLM"/>
    </source>
</evidence>
<gene>
    <name evidence="2" type="ORF">ENP55_07185</name>
</gene>
<dbReference type="AlphaFoldDB" id="A0A7C2BLP5"/>
<dbReference type="EMBL" id="DSJT01000044">
    <property type="protein sequence ID" value="HEF88030.1"/>
    <property type="molecule type" value="Genomic_DNA"/>
</dbReference>
<reference evidence="2" key="1">
    <citation type="journal article" date="2020" name="mSystems">
        <title>Genome- and Community-Level Interaction Insights into Carbon Utilization and Element Cycling Functions of Hydrothermarchaeota in Hydrothermal Sediment.</title>
        <authorList>
            <person name="Zhou Z."/>
            <person name="Liu Y."/>
            <person name="Xu W."/>
            <person name="Pan J."/>
            <person name="Luo Z.H."/>
            <person name="Li M."/>
        </authorList>
    </citation>
    <scope>NUCLEOTIDE SEQUENCE [LARGE SCALE GENOMIC DNA]</scope>
    <source>
        <strain evidence="2">SpSt-23</strain>
    </source>
</reference>
<feature type="transmembrane region" description="Helical" evidence="1">
    <location>
        <begin position="12"/>
        <end position="38"/>
    </location>
</feature>